<reference evidence="2 3" key="1">
    <citation type="submission" date="2020-07" db="EMBL/GenBank/DDBJ databases">
        <title>Alkalicella. sp. LB2 genome.</title>
        <authorList>
            <person name="Postec A."/>
            <person name="Quemeneur M."/>
        </authorList>
    </citation>
    <scope>NUCLEOTIDE SEQUENCE [LARGE SCALE GENOMIC DNA]</scope>
    <source>
        <strain evidence="2 3">LB2</strain>
    </source>
</reference>
<keyword evidence="3" id="KW-1185">Reference proteome</keyword>
<evidence type="ECO:0000313" key="3">
    <source>
        <dbReference type="Proteomes" id="UP000516160"/>
    </source>
</evidence>
<accession>A0A7G9W9Q5</accession>
<evidence type="ECO:0000313" key="2">
    <source>
        <dbReference type="EMBL" id="QNO15417.1"/>
    </source>
</evidence>
<proteinExistence type="predicted"/>
<dbReference type="AlphaFoldDB" id="A0A7G9W9Q5"/>
<protein>
    <recommendedName>
        <fullName evidence="4">Zn-finger containing protein</fullName>
    </recommendedName>
</protein>
<keyword evidence="1" id="KW-0812">Transmembrane</keyword>
<feature type="transmembrane region" description="Helical" evidence="1">
    <location>
        <begin position="20"/>
        <end position="53"/>
    </location>
</feature>
<organism evidence="2 3">
    <name type="scientific">Alkalicella caledoniensis</name>
    <dbReference type="NCBI Taxonomy" id="2731377"/>
    <lineage>
        <taxon>Bacteria</taxon>
        <taxon>Bacillati</taxon>
        <taxon>Bacillota</taxon>
        <taxon>Clostridia</taxon>
        <taxon>Eubacteriales</taxon>
        <taxon>Proteinivoracaceae</taxon>
        <taxon>Alkalicella</taxon>
    </lineage>
</organism>
<evidence type="ECO:0000256" key="1">
    <source>
        <dbReference type="SAM" id="Phobius"/>
    </source>
</evidence>
<name>A0A7G9W9Q5_ALKCA</name>
<dbReference type="RefSeq" id="WP_213165781.1">
    <property type="nucleotide sequence ID" value="NZ_CP058559.1"/>
</dbReference>
<dbReference type="Proteomes" id="UP000516160">
    <property type="component" value="Chromosome"/>
</dbReference>
<keyword evidence="1" id="KW-0472">Membrane</keyword>
<keyword evidence="1" id="KW-1133">Transmembrane helix</keyword>
<dbReference type="KEGG" id="acae:HYG86_11910"/>
<gene>
    <name evidence="2" type="ORF">HYG86_11910</name>
</gene>
<evidence type="ECO:0008006" key="4">
    <source>
        <dbReference type="Google" id="ProtNLM"/>
    </source>
</evidence>
<dbReference type="EMBL" id="CP058559">
    <property type="protein sequence ID" value="QNO15417.1"/>
    <property type="molecule type" value="Genomic_DNA"/>
</dbReference>
<sequence>MDWLKKFMVGRYGSDQLSIFLVVLSLILTIIGLLAGISFMISLSYVPLFFAVYRMFSKDVQKRSMENYKFAIFMSPIYSKFKKYQKRAKDTKTHKYFKCNSCKTTLRVPKGKGKIMITCPRCKTKAAKKT</sequence>